<name>A0A8T2VFY4_CERRI</name>
<dbReference type="EMBL" id="CM035406">
    <property type="protein sequence ID" value="KAH7446130.1"/>
    <property type="molecule type" value="Genomic_DNA"/>
</dbReference>
<dbReference type="OrthoDB" id="545599at2759"/>
<proteinExistence type="predicted"/>
<dbReference type="Pfam" id="PF10294">
    <property type="entry name" value="Methyltransf_16"/>
    <property type="match status" value="1"/>
</dbReference>
<dbReference type="OMA" id="QVDRKEW"/>
<evidence type="ECO:0000313" key="1">
    <source>
        <dbReference type="EMBL" id="KAH7446130.1"/>
    </source>
</evidence>
<evidence type="ECO:0000313" key="2">
    <source>
        <dbReference type="Proteomes" id="UP000825935"/>
    </source>
</evidence>
<dbReference type="PANTHER" id="PTHR14614">
    <property type="entry name" value="HEPATOCELLULAR CARCINOMA-ASSOCIATED ANTIGEN"/>
    <property type="match status" value="1"/>
</dbReference>
<protein>
    <submittedName>
        <fullName evidence="1">Uncharacterized protein</fullName>
    </submittedName>
</protein>
<gene>
    <name evidence="1" type="ORF">KP509_01G040400</name>
</gene>
<reference evidence="1" key="1">
    <citation type="submission" date="2021-08" db="EMBL/GenBank/DDBJ databases">
        <title>WGS assembly of Ceratopteris richardii.</title>
        <authorList>
            <person name="Marchant D.B."/>
            <person name="Chen G."/>
            <person name="Jenkins J."/>
            <person name="Shu S."/>
            <person name="Leebens-Mack J."/>
            <person name="Grimwood J."/>
            <person name="Schmutz J."/>
            <person name="Soltis P."/>
            <person name="Soltis D."/>
            <person name="Chen Z.-H."/>
        </authorList>
    </citation>
    <scope>NUCLEOTIDE SEQUENCE</scope>
    <source>
        <strain evidence="1">Whitten #5841</strain>
        <tissue evidence="1">Leaf</tissue>
    </source>
</reference>
<accession>A0A8T2VFY4</accession>
<dbReference type="SUPFAM" id="SSF53335">
    <property type="entry name" value="S-adenosyl-L-methionine-dependent methyltransferases"/>
    <property type="match status" value="1"/>
</dbReference>
<dbReference type="InterPro" id="IPR019410">
    <property type="entry name" value="Methyltransf_16"/>
</dbReference>
<comment type="caution">
    <text evidence="1">The sequence shown here is derived from an EMBL/GenBank/DDBJ whole genome shotgun (WGS) entry which is preliminary data.</text>
</comment>
<dbReference type="Proteomes" id="UP000825935">
    <property type="component" value="Chromosome 1"/>
</dbReference>
<sequence>MEEAALLRCCEDLLLQSLSSPSSQWQQAVDQVQSAIKVMGSSRASPLLLSFLRRPDLPDCVLDALSHAIALCCGCCSSPPSALTFTFSPSLSVRVKEMDYVTGGLGWKVWGTALILSWKLVDQQKDIKAKKVLELGSGCGLCGLLTAKLGACEVVLTDYMPEILANLCENTLNLPASVLGQVQIDPMKTQYQYPELSYDYVYGRENTDLTSKWSPAIVRVRMLDWAEDALLADSMDNKELRYPLLPRLNSGETFDWVIGSDLVYDHYNIKSLAAVITRRLSKQGGKAIFGIPVRDNQEVSLFLSELDASGMDVHVEQCSQQEWDACMDTLEIEEGGTFHGVDHYEGGLLIIHVKHKP</sequence>
<dbReference type="PANTHER" id="PTHR14614:SF109">
    <property type="entry name" value="RIBOSOMAL LYSINE N-METHYLTRANSFERASE 5"/>
    <property type="match status" value="1"/>
</dbReference>
<dbReference type="AlphaFoldDB" id="A0A8T2VFY4"/>
<keyword evidence="2" id="KW-1185">Reference proteome</keyword>
<dbReference type="InterPro" id="IPR029063">
    <property type="entry name" value="SAM-dependent_MTases_sf"/>
</dbReference>
<organism evidence="1 2">
    <name type="scientific">Ceratopteris richardii</name>
    <name type="common">Triangle waterfern</name>
    <dbReference type="NCBI Taxonomy" id="49495"/>
    <lineage>
        <taxon>Eukaryota</taxon>
        <taxon>Viridiplantae</taxon>
        <taxon>Streptophyta</taxon>
        <taxon>Embryophyta</taxon>
        <taxon>Tracheophyta</taxon>
        <taxon>Polypodiopsida</taxon>
        <taxon>Polypodiidae</taxon>
        <taxon>Polypodiales</taxon>
        <taxon>Pteridineae</taxon>
        <taxon>Pteridaceae</taxon>
        <taxon>Parkerioideae</taxon>
        <taxon>Ceratopteris</taxon>
    </lineage>
</organism>
<dbReference type="CDD" id="cd02440">
    <property type="entry name" value="AdoMet_MTases"/>
    <property type="match status" value="1"/>
</dbReference>
<dbReference type="Gene3D" id="3.40.50.150">
    <property type="entry name" value="Vaccinia Virus protein VP39"/>
    <property type="match status" value="1"/>
</dbReference>